<evidence type="ECO:0008006" key="3">
    <source>
        <dbReference type="Google" id="ProtNLM"/>
    </source>
</evidence>
<dbReference type="InterPro" id="IPR029044">
    <property type="entry name" value="Nucleotide-diphossugar_trans"/>
</dbReference>
<sequence length="310" mass="33874">MDGVSPAGTPGAFRVTLTATAGFLPYVAAAIASLREHNRSVPVTVFADEASSALTRLADLLDVDVEVVPVGPDDLAGARPADAESIRSRIVKITSMARATTAQHLYLDSDTIVRADIGLMATELGPDVDLYSLLNRPVAPTLWGDRRLYFTDPDIDRAGVLDLVHRTFGVRLPAAALDEMHCWNSGILLGSAPALRRIADRWLRHYRAMLPMAAAGVMIPRDQLGFWLTMWELRHDLRVEEMPVRWNFMAGHLVPVPVGTEHLDERAYRDAAILHLAQNKADPWARHLVSGALERSGAAEVLTQAGISAR</sequence>
<proteinExistence type="predicted"/>
<comment type="caution">
    <text evidence="1">The sequence shown here is derived from an EMBL/GenBank/DDBJ whole genome shotgun (WGS) entry which is preliminary data.</text>
</comment>
<evidence type="ECO:0000313" key="2">
    <source>
        <dbReference type="Proteomes" id="UP000070620"/>
    </source>
</evidence>
<keyword evidence="2" id="KW-1185">Reference proteome</keyword>
<evidence type="ECO:0000313" key="1">
    <source>
        <dbReference type="EMBL" id="KXK63970.1"/>
    </source>
</evidence>
<gene>
    <name evidence="1" type="ORF">AWW66_00565</name>
</gene>
<dbReference type="AlphaFoldDB" id="A0A136PZT9"/>
<protein>
    <recommendedName>
        <fullName evidence="3">Glycosyl transferase</fullName>
    </recommendedName>
</protein>
<accession>A0A136PZT9</accession>
<dbReference type="SUPFAM" id="SSF53448">
    <property type="entry name" value="Nucleotide-diphospho-sugar transferases"/>
    <property type="match status" value="1"/>
</dbReference>
<dbReference type="Gene3D" id="3.90.550.10">
    <property type="entry name" value="Spore Coat Polysaccharide Biosynthesis Protein SpsA, Chain A"/>
    <property type="match status" value="1"/>
</dbReference>
<dbReference type="Proteomes" id="UP000070620">
    <property type="component" value="Unassembled WGS sequence"/>
</dbReference>
<reference evidence="1 2" key="1">
    <citation type="submission" date="2016-01" db="EMBL/GenBank/DDBJ databases">
        <title>Whole genome sequence and analysis of Micromonospora rosaria DSM 803, which can produce antibacterial substance rosamicin.</title>
        <authorList>
            <person name="Yang H."/>
            <person name="He X."/>
            <person name="Zhu D."/>
        </authorList>
    </citation>
    <scope>NUCLEOTIDE SEQUENCE [LARGE SCALE GENOMIC DNA]</scope>
    <source>
        <strain evidence="1 2">DSM 803</strain>
    </source>
</reference>
<dbReference type="EMBL" id="LRQV01000001">
    <property type="protein sequence ID" value="KXK63970.1"/>
    <property type="molecule type" value="Genomic_DNA"/>
</dbReference>
<name>A0A136PZT9_9ACTN</name>
<organism evidence="1 2">
    <name type="scientific">Micromonospora rosaria</name>
    <dbReference type="NCBI Taxonomy" id="47874"/>
    <lineage>
        <taxon>Bacteria</taxon>
        <taxon>Bacillati</taxon>
        <taxon>Actinomycetota</taxon>
        <taxon>Actinomycetes</taxon>
        <taxon>Micromonosporales</taxon>
        <taxon>Micromonosporaceae</taxon>
        <taxon>Micromonospora</taxon>
    </lineage>
</organism>